<feature type="compositionally biased region" description="Basic and acidic residues" evidence="2">
    <location>
        <begin position="404"/>
        <end position="415"/>
    </location>
</feature>
<accession>A0A2H4ZK71</accession>
<dbReference type="Pfam" id="PF06771">
    <property type="entry name" value="Desmo_N"/>
    <property type="match status" value="1"/>
</dbReference>
<evidence type="ECO:0000259" key="3">
    <source>
        <dbReference type="Pfam" id="PF06771"/>
    </source>
</evidence>
<evidence type="ECO:0000256" key="1">
    <source>
        <dbReference type="SAM" id="Coils"/>
    </source>
</evidence>
<sequence length="720" mass="84184">MYSLGSSNFLLDNDMILTRYKGVDVTPHTFNNLIKTITNHRSISNTSYSKSNFEEKIRDIILAFNPSLKKNCSDMTTEHLLISSLKVNDKKEVTHTYNYNTWGDKKFINTQDNDSDNNDDDDDDFDENIASRMKDLSETEWDSEKLFELLKYFAGKKHKHNIKSIKKRYKKYIENLKKDLREISDNEKDIIDINSFKTIFQLKRSSVKECVTLLKNIKKFVENNYGPCDDSVEKYLYAFRTIGLNILQLKQDSENPPQDQELINENQKLVNENKDIQHKNQALQNRVDSLQIKCNDLETTINYNAIELAKLGAAIGDKDCSIENLYTINKSLQEENRILSEKLNSVDENYQSLKVKFDQIDEENTELLKKVSRLESRIQELEEELNREQENNKKQQETCSSLLHKNDKDKDDRERDHKMLINKCADYEREIEKLKNDKHLLHNQLGESKISTEEIIKCITVELEQNKQQCVLLENRLLQKSQELELCEARVFDIHNKHKMDHSDLLRKIKDLELQNAKLKSDNEKNYEEALSVIEEKSELQNTIRQLKTKLDNEIKTNIDQQEKYDTQLKQLKEDHEFQINDVSNSLTQLVNNKNKEIFEKEKKEMVKKFNTEKNDLQIKIQKLESEINSKLSSDEQNTADEQNNLLEDKNVLINNTKKLLDNISSAESSKISKTAAIDDSRKRKITSASTSVNVNEKKHKIGSILPIKNISFVKPNVRK</sequence>
<protein>
    <submittedName>
        <fullName evidence="4">Desmoplakin</fullName>
    </submittedName>
</protein>
<feature type="region of interest" description="Disordered" evidence="2">
    <location>
        <begin position="385"/>
        <end position="415"/>
    </location>
</feature>
<proteinExistence type="predicted"/>
<reference evidence="4" key="1">
    <citation type="journal article" date="2017" name="Int. J. Mol. Sci.">
        <title>Genome Analysis and Genetic Stability of the Cryptophlebia leucotreta Granulovirus (CrleGV-SA) after 15 Years of Commercial Use as a Biopesticide.</title>
        <authorList>
            <person name="van der Merwe M."/>
            <person name="Jukes M.D."/>
            <person name="Rabalski L."/>
            <person name="Knox C."/>
            <person name="Opoku-Debrah J.K."/>
            <person name="Moore S.D."/>
            <person name="Krejmer-Rabalska M."/>
            <person name="Szewczyk B."/>
            <person name="Hill M.P."/>
        </authorList>
    </citation>
    <scope>NUCLEOTIDE SEQUENCE</scope>
    <source>
        <strain evidence="4">CrleGV-SA</strain>
    </source>
</reference>
<name>A0A2H4ZK71_GVCL</name>
<evidence type="ECO:0000313" key="4">
    <source>
        <dbReference type="EMBL" id="AUF81964.1"/>
    </source>
</evidence>
<keyword evidence="1" id="KW-0175">Coiled coil</keyword>
<dbReference type="InterPro" id="IPR009615">
    <property type="entry name" value="Desmo_N"/>
</dbReference>
<feature type="domain" description="Viral desmoplakin N-terminal" evidence="3">
    <location>
        <begin position="19"/>
        <end position="102"/>
    </location>
</feature>
<organism evidence="4">
    <name type="scientific">Cryptophlebia leucotreta granulosis virus</name>
    <name type="common">ClGV</name>
    <name type="synonym">Cryptophlebia leucotreta granulovirus</name>
    <dbReference type="NCBI Taxonomy" id="35254"/>
    <lineage>
        <taxon>Viruses</taxon>
        <taxon>Viruses incertae sedis</taxon>
        <taxon>Naldaviricetes</taxon>
        <taxon>Lefavirales</taxon>
        <taxon>Baculoviridae</taxon>
        <taxon>Betabaculovirus</taxon>
        <taxon>Betabaculovirus cryleucotretae</taxon>
    </lineage>
</organism>
<evidence type="ECO:0000256" key="2">
    <source>
        <dbReference type="SAM" id="MobiDB-lite"/>
    </source>
</evidence>
<feature type="coiled-coil region" evidence="1">
    <location>
        <begin position="607"/>
        <end position="634"/>
    </location>
</feature>
<organismHost>
    <name type="scientific">Tortricidae</name>
    <dbReference type="NCBI Taxonomy" id="7139"/>
</organismHost>
<feature type="compositionally biased region" description="Basic and acidic residues" evidence="2">
    <location>
        <begin position="385"/>
        <end position="396"/>
    </location>
</feature>
<dbReference type="EMBL" id="MF974563">
    <property type="protein sequence ID" value="AUF81964.1"/>
    <property type="molecule type" value="Genomic_DNA"/>
</dbReference>